<dbReference type="Proteomes" id="UP000009168">
    <property type="component" value="Unassembled WGS sequence"/>
</dbReference>
<dbReference type="EMBL" id="GG662447">
    <property type="protein sequence ID" value="EWS71815.1"/>
    <property type="molecule type" value="Genomic_DNA"/>
</dbReference>
<evidence type="ECO:0000313" key="2">
    <source>
        <dbReference type="EMBL" id="EWS71815.1"/>
    </source>
</evidence>
<keyword evidence="3" id="KW-1185">Reference proteome</keyword>
<dbReference type="AlphaFoldDB" id="W7WY91"/>
<keyword evidence="1 2" id="KW-0812">Transmembrane</keyword>
<feature type="transmembrane region" description="Helical" evidence="1">
    <location>
        <begin position="91"/>
        <end position="113"/>
    </location>
</feature>
<evidence type="ECO:0000313" key="3">
    <source>
        <dbReference type="Proteomes" id="UP000009168"/>
    </source>
</evidence>
<keyword evidence="1" id="KW-0472">Membrane</keyword>
<organism evidence="2 3">
    <name type="scientific">Tetrahymena thermophila (strain SB210)</name>
    <dbReference type="NCBI Taxonomy" id="312017"/>
    <lineage>
        <taxon>Eukaryota</taxon>
        <taxon>Sar</taxon>
        <taxon>Alveolata</taxon>
        <taxon>Ciliophora</taxon>
        <taxon>Intramacronucleata</taxon>
        <taxon>Oligohymenophorea</taxon>
        <taxon>Hymenostomatida</taxon>
        <taxon>Tetrahymenina</taxon>
        <taxon>Tetrahymenidae</taxon>
        <taxon>Tetrahymena</taxon>
    </lineage>
</organism>
<gene>
    <name evidence="2" type="ORF">TTHERM_000715662</name>
</gene>
<name>W7WY91_TETTS</name>
<dbReference type="InParanoid" id="W7WY91"/>
<evidence type="ECO:0000256" key="1">
    <source>
        <dbReference type="SAM" id="Phobius"/>
    </source>
</evidence>
<reference evidence="3" key="1">
    <citation type="journal article" date="2006" name="PLoS Biol.">
        <title>Macronuclear genome sequence of the ciliate Tetrahymena thermophila, a model eukaryote.</title>
        <authorList>
            <person name="Eisen J.A."/>
            <person name="Coyne R.S."/>
            <person name="Wu M."/>
            <person name="Wu D."/>
            <person name="Thiagarajan M."/>
            <person name="Wortman J.R."/>
            <person name="Badger J.H."/>
            <person name="Ren Q."/>
            <person name="Amedeo P."/>
            <person name="Jones K.M."/>
            <person name="Tallon L.J."/>
            <person name="Delcher A.L."/>
            <person name="Salzberg S.L."/>
            <person name="Silva J.C."/>
            <person name="Haas B.J."/>
            <person name="Majoros W.H."/>
            <person name="Farzad M."/>
            <person name="Carlton J.M."/>
            <person name="Smith R.K. Jr."/>
            <person name="Garg J."/>
            <person name="Pearlman R.E."/>
            <person name="Karrer K.M."/>
            <person name="Sun L."/>
            <person name="Manning G."/>
            <person name="Elde N.C."/>
            <person name="Turkewitz A.P."/>
            <person name="Asai D.J."/>
            <person name="Wilkes D.E."/>
            <person name="Wang Y."/>
            <person name="Cai H."/>
            <person name="Collins K."/>
            <person name="Stewart B.A."/>
            <person name="Lee S.R."/>
            <person name="Wilamowska K."/>
            <person name="Weinberg Z."/>
            <person name="Ruzzo W.L."/>
            <person name="Wloga D."/>
            <person name="Gaertig J."/>
            <person name="Frankel J."/>
            <person name="Tsao C.-C."/>
            <person name="Gorovsky M.A."/>
            <person name="Keeling P.J."/>
            <person name="Waller R.F."/>
            <person name="Patron N.J."/>
            <person name="Cherry J.M."/>
            <person name="Stover N.A."/>
            <person name="Krieger C.J."/>
            <person name="del Toro C."/>
            <person name="Ryder H.F."/>
            <person name="Williamson S.C."/>
            <person name="Barbeau R.A."/>
            <person name="Hamilton E.P."/>
            <person name="Orias E."/>
        </authorList>
    </citation>
    <scope>NUCLEOTIDE SEQUENCE [LARGE SCALE GENOMIC DNA]</scope>
    <source>
        <strain evidence="3">SB210</strain>
    </source>
</reference>
<proteinExistence type="predicted"/>
<keyword evidence="1" id="KW-1133">Transmembrane helix</keyword>
<dbReference type="RefSeq" id="XP_012655637.1">
    <property type="nucleotide sequence ID" value="XM_012800183.1"/>
</dbReference>
<dbReference type="GeneID" id="24440340"/>
<accession>W7WY91</accession>
<protein>
    <submittedName>
        <fullName evidence="2">Transmembrane protein, putative</fullName>
    </submittedName>
</protein>
<sequence length="284" mass="34469">MKYNQQSIDTNSVIETVKRDLQLVINKIFLWIQKAIFLINKRKIQIIYSKDLKQLQSLQINRNKTFIYRVKILRKKKNCLFDWNQHLYLDLYMCIYIIFLINNIYAYNIILLFCQYFPVNSINKLFQALFCFLFNLSGQKEIDQQQRQFISLNIYQFFFPSPKSLHYHQKIIIILKIKIQLTINIKYQLNKLFINVHFCVQSLEKLELCQLMGVVQKSLNYNFCFNFFQKDYYFLINYGFIFTNNHIIFTQNNLIHNGKYTITFRMQRLVLTQIRQANQSQLSI</sequence>
<dbReference type="KEGG" id="tet:TTHERM_000715662"/>